<feature type="transmembrane region" description="Helical" evidence="6">
    <location>
        <begin position="173"/>
        <end position="194"/>
    </location>
</feature>
<evidence type="ECO:0000256" key="2">
    <source>
        <dbReference type="ARBA" id="ARBA00022448"/>
    </source>
</evidence>
<evidence type="ECO:0000259" key="7">
    <source>
        <dbReference type="Pfam" id="PF03600"/>
    </source>
</evidence>
<evidence type="ECO:0000313" key="9">
    <source>
        <dbReference type="Proteomes" id="UP000223709"/>
    </source>
</evidence>
<keyword evidence="4 6" id="KW-1133">Transmembrane helix</keyword>
<feature type="transmembrane region" description="Helical" evidence="6">
    <location>
        <begin position="456"/>
        <end position="476"/>
    </location>
</feature>
<dbReference type="InterPro" id="IPR014738">
    <property type="entry name" value="Citrate_transporter"/>
</dbReference>
<comment type="subcellular location">
    <subcellularLocation>
        <location evidence="1">Membrane</location>
        <topology evidence="1">Multi-pass membrane protein</topology>
    </subcellularLocation>
</comment>
<dbReference type="EMBL" id="CP023819">
    <property type="protein sequence ID" value="ATL90818.1"/>
    <property type="molecule type" value="Genomic_DNA"/>
</dbReference>
<feature type="transmembrane region" description="Helical" evidence="6">
    <location>
        <begin position="215"/>
        <end position="237"/>
    </location>
</feature>
<reference evidence="8 9" key="1">
    <citation type="submission" date="2017-10" db="EMBL/GenBank/DDBJ databases">
        <title>Complete Genome Sequence of Faecalibacterium prausnitzii isolated from the gut of healthy adult Indian.</title>
        <authorList>
            <person name="Bag S."/>
            <person name="Ghosh T.S."/>
            <person name="Das B."/>
        </authorList>
    </citation>
    <scope>NUCLEOTIDE SEQUENCE [LARGE SCALE GENOMIC DNA]</scope>
    <source>
        <strain evidence="8 9">Indica</strain>
    </source>
</reference>
<accession>A0A291TCJ6</accession>
<feature type="transmembrane region" description="Helical" evidence="6">
    <location>
        <begin position="425"/>
        <end position="444"/>
    </location>
</feature>
<evidence type="ECO:0000256" key="6">
    <source>
        <dbReference type="SAM" id="Phobius"/>
    </source>
</evidence>
<name>A0A291TCJ6_9FIRM</name>
<gene>
    <name evidence="8" type="ORF">CRH10_11225</name>
</gene>
<dbReference type="RefSeq" id="WP_098924579.1">
    <property type="nucleotide sequence ID" value="NZ_CP023819.1"/>
</dbReference>
<keyword evidence="3 6" id="KW-0812">Transmembrane</keyword>
<feature type="transmembrane region" description="Helical" evidence="6">
    <location>
        <begin position="359"/>
        <end position="380"/>
    </location>
</feature>
<feature type="transmembrane region" description="Helical" evidence="6">
    <location>
        <begin position="274"/>
        <end position="291"/>
    </location>
</feature>
<evidence type="ECO:0000256" key="5">
    <source>
        <dbReference type="ARBA" id="ARBA00023136"/>
    </source>
</evidence>
<feature type="transmembrane region" description="Helical" evidence="6">
    <location>
        <begin position="29"/>
        <end position="49"/>
    </location>
</feature>
<dbReference type="GO" id="GO:0016020">
    <property type="term" value="C:membrane"/>
    <property type="evidence" value="ECO:0007669"/>
    <property type="project" value="UniProtKB-SubCell"/>
</dbReference>
<organism evidence="8 9">
    <name type="scientific">Faecalibacterium prausnitzii</name>
    <dbReference type="NCBI Taxonomy" id="853"/>
    <lineage>
        <taxon>Bacteria</taxon>
        <taxon>Bacillati</taxon>
        <taxon>Bacillota</taxon>
        <taxon>Clostridia</taxon>
        <taxon>Eubacteriales</taxon>
        <taxon>Oscillospiraceae</taxon>
        <taxon>Faecalibacterium</taxon>
    </lineage>
</organism>
<evidence type="ECO:0000256" key="1">
    <source>
        <dbReference type="ARBA" id="ARBA00004141"/>
    </source>
</evidence>
<feature type="domain" description="Citrate transporter-like" evidence="7">
    <location>
        <begin position="15"/>
        <end position="415"/>
    </location>
</feature>
<dbReference type="Pfam" id="PF03600">
    <property type="entry name" value="CitMHS"/>
    <property type="match status" value="1"/>
</dbReference>
<dbReference type="Proteomes" id="UP000223709">
    <property type="component" value="Chromosome"/>
</dbReference>
<protein>
    <submittedName>
        <fullName evidence="8">Citrate transporter</fullName>
    </submittedName>
</protein>
<dbReference type="NCBIfam" id="TIGR00784">
    <property type="entry name" value="citMHS"/>
    <property type="match status" value="1"/>
</dbReference>
<dbReference type="GO" id="GO:0015137">
    <property type="term" value="F:citrate transmembrane transporter activity"/>
    <property type="evidence" value="ECO:0007669"/>
    <property type="project" value="InterPro"/>
</dbReference>
<feature type="transmembrane region" description="Helical" evidence="6">
    <location>
        <begin position="392"/>
        <end position="413"/>
    </location>
</feature>
<dbReference type="AlphaFoldDB" id="A0A291TCJ6"/>
<proteinExistence type="predicted"/>
<evidence type="ECO:0000256" key="3">
    <source>
        <dbReference type="ARBA" id="ARBA00022692"/>
    </source>
</evidence>
<keyword evidence="2" id="KW-0813">Transport</keyword>
<feature type="transmembrane region" description="Helical" evidence="6">
    <location>
        <begin position="328"/>
        <end position="347"/>
    </location>
</feature>
<keyword evidence="5 6" id="KW-0472">Membrane</keyword>
<sequence>MLAVLGFVTILLVLALIMSKKVSTLVALIFVPAITGFIAAFINAPNVIIQAAQAAAEKAGTAYVEPVITFGTRFTKALSILSADYMGKGLSSIVATGVMFIFAILFFSTCSDAGVFDPIINRILKFTGEDPVKVCIGTFLIGCICHLDGSGATTFLIAIPACMPLFQKLKMNLWVEATIVALAAGIMNVMPWGGPTVRAAAAMSGLGYEVTGSELWVGIMPAWIAGLVTCLLIAAFLGKKEAKRIAAGIPAQEVTGLTEAKTTNTSNELARSGWRWYFNVALILVILYILVTNRLSPAITFMIGYCVLLIVNYPSVDLQHKIINSHAQAAFLMVSIVFAAGAFTGVVKNSGMLAAMTDALVSIIPTSMGTFIAPIVGLFSVPLSLLFDPDSYYYGVMPVIANAVSAMGGNALAVAKASIMGQMTLGFPLSPLTGATFLLLGLSGQDLGDHQKHTLPYAWVASAIMVAVGCVACGLLF</sequence>
<evidence type="ECO:0000256" key="4">
    <source>
        <dbReference type="ARBA" id="ARBA00022989"/>
    </source>
</evidence>
<feature type="transmembrane region" description="Helical" evidence="6">
    <location>
        <begin position="89"/>
        <end position="108"/>
    </location>
</feature>
<dbReference type="InterPro" id="IPR004680">
    <property type="entry name" value="Cit_transptr-like_dom"/>
</dbReference>
<evidence type="ECO:0000313" key="8">
    <source>
        <dbReference type="EMBL" id="ATL90818.1"/>
    </source>
</evidence>